<dbReference type="Proteomes" id="UP000182444">
    <property type="component" value="Chromosome 1E"/>
</dbReference>
<protein>
    <submittedName>
        <fullName evidence="2">Uncharacterized protein</fullName>
    </submittedName>
</protein>
<dbReference type="VEuPathDB" id="FungiDB:YALI1_E06028g"/>
<name>A0A1D8NH70_YARLL</name>
<sequence>MGTAHTQTSKSKKKSKLDGSKERSQGCKYDETKERGYWSNREYETPLDVSIGIVSQFERSGRPPPIISTPLKPPFISPLLGAKRIKASMVGYPDGCCFSDLHGDMWEKRVHVNECNNVNFLAEYGAADRVQMEPQEKVFQVVYGLGISNGSPRAQCDVPDTLFNAPGAALFFKLVSFEIEVSL</sequence>
<evidence type="ECO:0000313" key="3">
    <source>
        <dbReference type="Proteomes" id="UP000182444"/>
    </source>
</evidence>
<feature type="region of interest" description="Disordered" evidence="1">
    <location>
        <begin position="1"/>
        <end position="31"/>
    </location>
</feature>
<proteinExistence type="predicted"/>
<evidence type="ECO:0000313" key="2">
    <source>
        <dbReference type="EMBL" id="AOW04976.1"/>
    </source>
</evidence>
<dbReference type="GeneID" id="94583518"/>
<dbReference type="RefSeq" id="XP_068139005.1">
    <property type="nucleotide sequence ID" value="XM_068282904.1"/>
</dbReference>
<dbReference type="AlphaFoldDB" id="A0A1D8NH70"/>
<accession>A0A1D8NH70</accession>
<reference evidence="2 3" key="1">
    <citation type="journal article" date="2016" name="PLoS ONE">
        <title>Sequence Assembly of Yarrowia lipolytica Strain W29/CLIB89 Shows Transposable Element Diversity.</title>
        <authorList>
            <person name="Magnan C."/>
            <person name="Yu J."/>
            <person name="Chang I."/>
            <person name="Jahn E."/>
            <person name="Kanomata Y."/>
            <person name="Wu J."/>
            <person name="Zeller M."/>
            <person name="Oakes M."/>
            <person name="Baldi P."/>
            <person name="Sandmeyer S."/>
        </authorList>
    </citation>
    <scope>NUCLEOTIDE SEQUENCE [LARGE SCALE GENOMIC DNA]</scope>
    <source>
        <strain evidence="3">CLIB89(W29)</strain>
    </source>
</reference>
<dbReference type="EMBL" id="CP017557">
    <property type="protein sequence ID" value="AOW04976.1"/>
    <property type="molecule type" value="Genomic_DNA"/>
</dbReference>
<gene>
    <name evidence="2" type="ORF">YALI1_E06028g</name>
</gene>
<dbReference type="VEuPathDB" id="FungiDB:YALI0_E05159g"/>
<organism evidence="2 3">
    <name type="scientific">Yarrowia lipolytica</name>
    <name type="common">Candida lipolytica</name>
    <dbReference type="NCBI Taxonomy" id="4952"/>
    <lineage>
        <taxon>Eukaryota</taxon>
        <taxon>Fungi</taxon>
        <taxon>Dikarya</taxon>
        <taxon>Ascomycota</taxon>
        <taxon>Saccharomycotina</taxon>
        <taxon>Dipodascomycetes</taxon>
        <taxon>Dipodascales</taxon>
        <taxon>Dipodascales incertae sedis</taxon>
        <taxon>Yarrowia</taxon>
    </lineage>
</organism>
<evidence type="ECO:0000256" key="1">
    <source>
        <dbReference type="SAM" id="MobiDB-lite"/>
    </source>
</evidence>
<feature type="compositionally biased region" description="Basic and acidic residues" evidence="1">
    <location>
        <begin position="16"/>
        <end position="31"/>
    </location>
</feature>